<organism evidence="1 2">
    <name type="scientific">Kribbella italica</name>
    <dbReference type="NCBI Taxonomy" id="1540520"/>
    <lineage>
        <taxon>Bacteria</taxon>
        <taxon>Bacillati</taxon>
        <taxon>Actinomycetota</taxon>
        <taxon>Actinomycetes</taxon>
        <taxon>Propionibacteriales</taxon>
        <taxon>Kribbellaceae</taxon>
        <taxon>Kribbella</taxon>
    </lineage>
</organism>
<dbReference type="RefSeq" id="WP_184801485.1">
    <property type="nucleotide sequence ID" value="NZ_JACHMY010000001.1"/>
</dbReference>
<dbReference type="InterPro" id="IPR034660">
    <property type="entry name" value="DinB/YfiT-like"/>
</dbReference>
<keyword evidence="2" id="KW-1185">Reference proteome</keyword>
<dbReference type="SUPFAM" id="SSF109854">
    <property type="entry name" value="DinB/YfiT-like putative metalloenzymes"/>
    <property type="match status" value="1"/>
</dbReference>
<reference evidence="1 2" key="1">
    <citation type="submission" date="2020-08" db="EMBL/GenBank/DDBJ databases">
        <title>Sequencing the genomes of 1000 actinobacteria strains.</title>
        <authorList>
            <person name="Klenk H.-P."/>
        </authorList>
    </citation>
    <scope>NUCLEOTIDE SEQUENCE [LARGE SCALE GENOMIC DNA]</scope>
    <source>
        <strain evidence="1 2">DSM 28967</strain>
    </source>
</reference>
<dbReference type="Gene3D" id="1.20.120.450">
    <property type="entry name" value="dinb family like domain"/>
    <property type="match status" value="1"/>
</dbReference>
<dbReference type="EMBL" id="JACHMY010000001">
    <property type="protein sequence ID" value="MBB5839666.1"/>
    <property type="molecule type" value="Genomic_DNA"/>
</dbReference>
<evidence type="ECO:0000313" key="2">
    <source>
        <dbReference type="Proteomes" id="UP000549971"/>
    </source>
</evidence>
<dbReference type="InterPro" id="IPR007061">
    <property type="entry name" value="MST-like"/>
</dbReference>
<gene>
    <name evidence="1" type="ORF">HDA39_006400</name>
</gene>
<comment type="caution">
    <text evidence="1">The sequence shown here is derived from an EMBL/GenBank/DDBJ whole genome shotgun (WGS) entry which is preliminary data.</text>
</comment>
<proteinExistence type="predicted"/>
<dbReference type="AlphaFoldDB" id="A0A7W9JCM4"/>
<dbReference type="Proteomes" id="UP000549971">
    <property type="component" value="Unassembled WGS sequence"/>
</dbReference>
<accession>A0A7W9JCM4</accession>
<evidence type="ECO:0000313" key="1">
    <source>
        <dbReference type="EMBL" id="MBB5839666.1"/>
    </source>
</evidence>
<name>A0A7W9JCM4_9ACTN</name>
<sequence>MLPDERLGDPVELPLAWLDFYRETVRRKLEGLSGQELRTSQLPSGWTPLELLKHLVFMERRWLRWGFTAEQVEQPWGDSDADERWRLEEGDTLEGLLAALREGGERTREIVTGVVRAEAAAVQGVGVVGVGALGMRSKEGGRFGADDVKPTLGWILFHVLQEYARHTGQLDVVRELADGTTGE</sequence>
<protein>
    <submittedName>
        <fullName evidence="1">Putative damage-inducible protein DinB</fullName>
    </submittedName>
</protein>
<dbReference type="Pfam" id="PF04978">
    <property type="entry name" value="MST"/>
    <property type="match status" value="1"/>
</dbReference>